<dbReference type="PANTHER" id="PTHR30273:SF2">
    <property type="entry name" value="PROTEIN FECR"/>
    <property type="match status" value="1"/>
</dbReference>
<proteinExistence type="predicted"/>
<feature type="transmembrane region" description="Helical" evidence="1">
    <location>
        <begin position="68"/>
        <end position="89"/>
    </location>
</feature>
<dbReference type="Pfam" id="PF04773">
    <property type="entry name" value="FecR"/>
    <property type="match status" value="1"/>
</dbReference>
<dbReference type="EMBL" id="SNYC01000005">
    <property type="protein sequence ID" value="TDQ08478.1"/>
    <property type="molecule type" value="Genomic_DNA"/>
</dbReference>
<dbReference type="GO" id="GO:0016989">
    <property type="term" value="F:sigma factor antagonist activity"/>
    <property type="evidence" value="ECO:0007669"/>
    <property type="project" value="TreeGrafter"/>
</dbReference>
<dbReference type="InterPro" id="IPR032508">
    <property type="entry name" value="FecR_C"/>
</dbReference>
<dbReference type="PANTHER" id="PTHR30273">
    <property type="entry name" value="PERIPLASMIC SIGNAL SENSOR AND SIGMA FACTOR ACTIVATOR FECR-RELATED"/>
    <property type="match status" value="1"/>
</dbReference>
<protein>
    <submittedName>
        <fullName evidence="4">FecR family protein</fullName>
    </submittedName>
</protein>
<keyword evidence="1" id="KW-0472">Membrane</keyword>
<dbReference type="Gene3D" id="3.55.50.30">
    <property type="match status" value="1"/>
</dbReference>
<evidence type="ECO:0000256" key="1">
    <source>
        <dbReference type="SAM" id="Phobius"/>
    </source>
</evidence>
<name>A0A4R6STY6_9SPHI</name>
<dbReference type="RefSeq" id="WP_133576840.1">
    <property type="nucleotide sequence ID" value="NZ_SNYC01000005.1"/>
</dbReference>
<dbReference type="InterPro" id="IPR012373">
    <property type="entry name" value="Ferrdict_sens_TM"/>
</dbReference>
<dbReference type="OrthoDB" id="1099963at2"/>
<dbReference type="AlphaFoldDB" id="A0A4R6STY6"/>
<keyword evidence="1" id="KW-0812">Transmembrane</keyword>
<accession>A0A4R6STY6</accession>
<gene>
    <name evidence="4" type="ORF">ATK78_2992</name>
</gene>
<dbReference type="Gene3D" id="2.60.120.1440">
    <property type="match status" value="1"/>
</dbReference>
<evidence type="ECO:0000259" key="2">
    <source>
        <dbReference type="Pfam" id="PF04773"/>
    </source>
</evidence>
<reference evidence="4 5" key="1">
    <citation type="submission" date="2019-03" db="EMBL/GenBank/DDBJ databases">
        <title>Genomic Encyclopedia of Archaeal and Bacterial Type Strains, Phase II (KMG-II): from individual species to whole genera.</title>
        <authorList>
            <person name="Goeker M."/>
        </authorList>
    </citation>
    <scope>NUCLEOTIDE SEQUENCE [LARGE SCALE GENOMIC DNA]</scope>
    <source>
        <strain evidence="4 5">DSM 19035</strain>
    </source>
</reference>
<dbReference type="Proteomes" id="UP000295620">
    <property type="component" value="Unassembled WGS sequence"/>
</dbReference>
<feature type="domain" description="FecR protein" evidence="2">
    <location>
        <begin position="167"/>
        <end position="264"/>
    </location>
</feature>
<evidence type="ECO:0000313" key="5">
    <source>
        <dbReference type="Proteomes" id="UP000295620"/>
    </source>
</evidence>
<sequence>MKDLNPNSLLQKLQSGQLNPEEHAMVEGYFIYDKEPLVGLSEEELSLGAREIVEHVKDKALRKSPTRLWAKLAIAASALITIGIAAYFFEYTPGRKNEAITVFQNDVNPGGNHATLTLANGKKINLSNAKNGILAREDGIEITKSANGINYKITNTGSKSGNIEYNTIETPRGGQFHIDLPDGTQVELNAATLLKLPTTFAYSNVRKVEILSGEAYFEVTKDAKHPFIVKTKTQEIQVLGTHFNVSAYSDEPLTKTTLLEGSVRVVPVSPIAGVAAKTGAQILSPGQQSLNGDGLITVSNVNVQNAVAWKNGYMVLSEGSLRDVMTVISRWYDVDVVYECNPDLIEIGGRIRRSAKLSRVLKLLGKTGSVHFKVEGRRVTVIE</sequence>
<dbReference type="Pfam" id="PF16344">
    <property type="entry name" value="FecR_C"/>
    <property type="match status" value="1"/>
</dbReference>
<keyword evidence="1" id="KW-1133">Transmembrane helix</keyword>
<dbReference type="InterPro" id="IPR006860">
    <property type="entry name" value="FecR"/>
</dbReference>
<evidence type="ECO:0000259" key="3">
    <source>
        <dbReference type="Pfam" id="PF16344"/>
    </source>
</evidence>
<organism evidence="4 5">
    <name type="scientific">Pedobacter metabolipauper</name>
    <dbReference type="NCBI Taxonomy" id="425513"/>
    <lineage>
        <taxon>Bacteria</taxon>
        <taxon>Pseudomonadati</taxon>
        <taxon>Bacteroidota</taxon>
        <taxon>Sphingobacteriia</taxon>
        <taxon>Sphingobacteriales</taxon>
        <taxon>Sphingobacteriaceae</taxon>
        <taxon>Pedobacter</taxon>
    </lineage>
</organism>
<evidence type="ECO:0000313" key="4">
    <source>
        <dbReference type="EMBL" id="TDQ08478.1"/>
    </source>
</evidence>
<keyword evidence="5" id="KW-1185">Reference proteome</keyword>
<comment type="caution">
    <text evidence="4">The sequence shown here is derived from an EMBL/GenBank/DDBJ whole genome shotgun (WGS) entry which is preliminary data.</text>
</comment>
<dbReference type="PIRSF" id="PIRSF018266">
    <property type="entry name" value="FecR"/>
    <property type="match status" value="1"/>
</dbReference>
<feature type="domain" description="Protein FecR C-terminal" evidence="3">
    <location>
        <begin position="314"/>
        <end position="381"/>
    </location>
</feature>